<feature type="compositionally biased region" description="Acidic residues" evidence="5">
    <location>
        <begin position="350"/>
        <end position="364"/>
    </location>
</feature>
<dbReference type="PROSITE" id="PS00636">
    <property type="entry name" value="DNAJ_1"/>
    <property type="match status" value="1"/>
</dbReference>
<feature type="compositionally biased region" description="Basic and acidic residues" evidence="5">
    <location>
        <begin position="503"/>
        <end position="512"/>
    </location>
</feature>
<feature type="compositionally biased region" description="Basic residues" evidence="5">
    <location>
        <begin position="416"/>
        <end position="428"/>
    </location>
</feature>
<feature type="compositionally biased region" description="Basic and acidic residues" evidence="5">
    <location>
        <begin position="531"/>
        <end position="552"/>
    </location>
</feature>
<dbReference type="InterPro" id="IPR036869">
    <property type="entry name" value="J_dom_sf"/>
</dbReference>
<evidence type="ECO:0000313" key="8">
    <source>
        <dbReference type="EMBL" id="KAG7089681.1"/>
    </source>
</evidence>
<keyword evidence="3" id="KW-0862">Zinc</keyword>
<dbReference type="SMART" id="SM00451">
    <property type="entry name" value="ZnF_U1"/>
    <property type="match status" value="1"/>
</dbReference>
<evidence type="ECO:0000259" key="7">
    <source>
        <dbReference type="PROSITE" id="PS50157"/>
    </source>
</evidence>
<feature type="domain" description="J" evidence="6">
    <location>
        <begin position="17"/>
        <end position="83"/>
    </location>
</feature>
<dbReference type="KEGG" id="more:E1B28_011338"/>
<dbReference type="InterPro" id="IPR022755">
    <property type="entry name" value="Znf_C2H2_jaz"/>
</dbReference>
<reference evidence="8" key="1">
    <citation type="journal article" date="2021" name="Genome Biol. Evol.">
        <title>The assembled and annotated genome of the fairy-ring fungus Marasmius oreades.</title>
        <authorList>
            <person name="Hiltunen M."/>
            <person name="Ament-Velasquez S.L."/>
            <person name="Johannesson H."/>
        </authorList>
    </citation>
    <scope>NUCLEOTIDE SEQUENCE</scope>
    <source>
        <strain evidence="8">03SP1</strain>
    </source>
</reference>
<feature type="region of interest" description="Disordered" evidence="5">
    <location>
        <begin position="529"/>
        <end position="552"/>
    </location>
</feature>
<dbReference type="Gene3D" id="1.10.287.110">
    <property type="entry name" value="DnaJ domain"/>
    <property type="match status" value="1"/>
</dbReference>
<protein>
    <recommendedName>
        <fullName evidence="10">DnaJ-domain-containing protein</fullName>
    </recommendedName>
</protein>
<feature type="compositionally biased region" description="Polar residues" evidence="5">
    <location>
        <begin position="257"/>
        <end position="269"/>
    </location>
</feature>
<dbReference type="Proteomes" id="UP001049176">
    <property type="component" value="Chromosome 7"/>
</dbReference>
<dbReference type="SMART" id="SM00271">
    <property type="entry name" value="DnaJ"/>
    <property type="match status" value="1"/>
</dbReference>
<dbReference type="Pfam" id="PF12171">
    <property type="entry name" value="zf-C2H2_jaz"/>
    <property type="match status" value="1"/>
</dbReference>
<evidence type="ECO:0000259" key="6">
    <source>
        <dbReference type="PROSITE" id="PS50076"/>
    </source>
</evidence>
<evidence type="ECO:0000313" key="9">
    <source>
        <dbReference type="Proteomes" id="UP001049176"/>
    </source>
</evidence>
<dbReference type="SMART" id="SM00355">
    <property type="entry name" value="ZnF_C2H2"/>
    <property type="match status" value="2"/>
</dbReference>
<dbReference type="InterPro" id="IPR036236">
    <property type="entry name" value="Znf_C2H2_sf"/>
</dbReference>
<dbReference type="InterPro" id="IPR051964">
    <property type="entry name" value="Chaperone_stress_response"/>
</dbReference>
<dbReference type="SUPFAM" id="SSF46565">
    <property type="entry name" value="Chaperone J-domain"/>
    <property type="match status" value="1"/>
</dbReference>
<dbReference type="InterPro" id="IPR003604">
    <property type="entry name" value="Matrin/U1-like-C_Znf_C2H2"/>
</dbReference>
<dbReference type="RefSeq" id="XP_043006151.1">
    <property type="nucleotide sequence ID" value="XM_043156365.1"/>
</dbReference>
<feature type="domain" description="C2H2-type" evidence="7">
    <location>
        <begin position="513"/>
        <end position="542"/>
    </location>
</feature>
<keyword evidence="2 4" id="KW-0863">Zinc-finger</keyword>
<evidence type="ECO:0000256" key="5">
    <source>
        <dbReference type="SAM" id="MobiDB-lite"/>
    </source>
</evidence>
<comment type="caution">
    <text evidence="8">The sequence shown here is derived from an EMBL/GenBank/DDBJ whole genome shotgun (WGS) entry which is preliminary data.</text>
</comment>
<dbReference type="InterPro" id="IPR001623">
    <property type="entry name" value="DnaJ_domain"/>
</dbReference>
<dbReference type="GO" id="GO:0005737">
    <property type="term" value="C:cytoplasm"/>
    <property type="evidence" value="ECO:0007669"/>
    <property type="project" value="TreeGrafter"/>
</dbReference>
<accession>A0A9P7RTV5</accession>
<evidence type="ECO:0008006" key="10">
    <source>
        <dbReference type="Google" id="ProtNLM"/>
    </source>
</evidence>
<dbReference type="PANTHER" id="PTHR44029">
    <property type="entry name" value="DNAJ HOMOLOG SUBFAMILY C MEMBER 21"/>
    <property type="match status" value="1"/>
</dbReference>
<dbReference type="EMBL" id="CM032187">
    <property type="protein sequence ID" value="KAG7089681.1"/>
    <property type="molecule type" value="Genomic_DNA"/>
</dbReference>
<evidence type="ECO:0000256" key="1">
    <source>
        <dbReference type="ARBA" id="ARBA00022723"/>
    </source>
</evidence>
<dbReference type="GO" id="GO:0008270">
    <property type="term" value="F:zinc ion binding"/>
    <property type="evidence" value="ECO:0007669"/>
    <property type="project" value="UniProtKB-KW"/>
</dbReference>
<organism evidence="8 9">
    <name type="scientific">Marasmius oreades</name>
    <name type="common">fairy-ring Marasmius</name>
    <dbReference type="NCBI Taxonomy" id="181124"/>
    <lineage>
        <taxon>Eukaryota</taxon>
        <taxon>Fungi</taxon>
        <taxon>Dikarya</taxon>
        <taxon>Basidiomycota</taxon>
        <taxon>Agaricomycotina</taxon>
        <taxon>Agaricomycetes</taxon>
        <taxon>Agaricomycetidae</taxon>
        <taxon>Agaricales</taxon>
        <taxon>Marasmiineae</taxon>
        <taxon>Marasmiaceae</taxon>
        <taxon>Marasmius</taxon>
    </lineage>
</organism>
<dbReference type="Pfam" id="PF21884">
    <property type="entry name" value="ZUO1-like_ZHD"/>
    <property type="match status" value="1"/>
</dbReference>
<dbReference type="GeneID" id="66080413"/>
<dbReference type="PROSITE" id="PS00028">
    <property type="entry name" value="ZINC_FINGER_C2H2_1"/>
    <property type="match status" value="2"/>
</dbReference>
<feature type="domain" description="C2H2-type" evidence="7">
    <location>
        <begin position="314"/>
        <end position="343"/>
    </location>
</feature>
<evidence type="ECO:0000256" key="3">
    <source>
        <dbReference type="ARBA" id="ARBA00022833"/>
    </source>
</evidence>
<dbReference type="InterPro" id="IPR018253">
    <property type="entry name" value="DnaJ_domain_CS"/>
</dbReference>
<dbReference type="OrthoDB" id="5894at2759"/>
<feature type="region of interest" description="Disordered" evidence="5">
    <location>
        <begin position="252"/>
        <end position="286"/>
    </location>
</feature>
<gene>
    <name evidence="8" type="ORF">E1B28_011338</name>
</gene>
<dbReference type="AlphaFoldDB" id="A0A9P7RTV5"/>
<dbReference type="SUPFAM" id="SSF57667">
    <property type="entry name" value="beta-beta-alpha zinc fingers"/>
    <property type="match status" value="1"/>
</dbReference>
<dbReference type="CDD" id="cd06257">
    <property type="entry name" value="DnaJ"/>
    <property type="match status" value="1"/>
</dbReference>
<dbReference type="PROSITE" id="PS50076">
    <property type="entry name" value="DNAJ_2"/>
    <property type="match status" value="1"/>
</dbReference>
<dbReference type="PANTHER" id="PTHR44029:SF1">
    <property type="entry name" value="DNAJ HOMOLOG SUBFAMILY C MEMBER 21"/>
    <property type="match status" value="1"/>
</dbReference>
<dbReference type="Pfam" id="PF00226">
    <property type="entry name" value="DnaJ"/>
    <property type="match status" value="1"/>
</dbReference>
<dbReference type="GO" id="GO:0003676">
    <property type="term" value="F:nucleic acid binding"/>
    <property type="evidence" value="ECO:0007669"/>
    <property type="project" value="InterPro"/>
</dbReference>
<sequence>MGAGASTAHEDIQPELDYYQLLEVEENATAEEIKKSFRRLALIHHPDKNKDDIEGATKRFATLQQAYEVLSDDQERAWYDSHKASLAPEPDDETVFQDIKTGAPPPRARDRGLTVRHLTRFFDPSVWNGFRDDGDGFYTIYRNLFSRLRAEEVLVDGDATLPSFGYSTWSWTVVKGEDNTAARTFYNAWMNFTTAKDFAWKDQWNPSEAPTRQIRRLMEKDNKKARDDARREYNDTVRSLAKFLRKRDPRYKEHLVRQSQLSGSSTPVTNAPRKKPNQQPPESYVEQDWQKIDSHNQHVDLEWAVAEGEDSEEWECVACGKTFRSEAAWDSHERSKKHLKEVERLRREMEEESMELGLESDAEESIPAPQDGLSSDPEPSRPPRTEDDGEEEVASPPPDTAPITDHEKDEEETLRSKPKKTKKKKNAKIRLTTAAMEPLTKTEGSMGQSPEPVVPRSRKTRPTRPLDNDAEVGDSKPGDSAPAPKPELSKREIRRARQANRNEANENAEKAKLRCNVCSEVFNSKTKLFQHVKEEGHALGKETVDRSRKNKR</sequence>
<dbReference type="Gene3D" id="3.30.160.60">
    <property type="entry name" value="Classic Zinc Finger"/>
    <property type="match status" value="1"/>
</dbReference>
<name>A0A9P7RTV5_9AGAR</name>
<dbReference type="InterPro" id="IPR013087">
    <property type="entry name" value="Znf_C2H2_type"/>
</dbReference>
<evidence type="ECO:0000256" key="2">
    <source>
        <dbReference type="ARBA" id="ARBA00022771"/>
    </source>
</evidence>
<dbReference type="PRINTS" id="PR00625">
    <property type="entry name" value="JDOMAIN"/>
</dbReference>
<keyword evidence="9" id="KW-1185">Reference proteome</keyword>
<evidence type="ECO:0000256" key="4">
    <source>
        <dbReference type="PROSITE-ProRule" id="PRU00042"/>
    </source>
</evidence>
<dbReference type="PROSITE" id="PS50157">
    <property type="entry name" value="ZINC_FINGER_C2H2_2"/>
    <property type="match status" value="2"/>
</dbReference>
<feature type="region of interest" description="Disordered" evidence="5">
    <location>
        <begin position="346"/>
        <end position="514"/>
    </location>
</feature>
<keyword evidence="1" id="KW-0479">Metal-binding</keyword>
<proteinExistence type="predicted"/>
<dbReference type="InterPro" id="IPR054076">
    <property type="entry name" value="ZUO1-like_ZHD"/>
</dbReference>